<dbReference type="AlphaFoldDB" id="A0A2W1LTF5"/>
<dbReference type="PROSITE" id="PS51257">
    <property type="entry name" value="PROKAR_LIPOPROTEIN"/>
    <property type="match status" value="1"/>
</dbReference>
<comment type="caution">
    <text evidence="1">The sequence shown here is derived from an EMBL/GenBank/DDBJ whole genome shotgun (WGS) entry which is preliminary data.</text>
</comment>
<dbReference type="Pfam" id="PF09580">
    <property type="entry name" value="Spore_YhcN_YlaJ"/>
    <property type="match status" value="1"/>
</dbReference>
<accession>A0A2W1LTF5</accession>
<evidence type="ECO:0000313" key="2">
    <source>
        <dbReference type="Proteomes" id="UP000249522"/>
    </source>
</evidence>
<dbReference type="EMBL" id="QKRB01000046">
    <property type="protein sequence ID" value="PZD95061.1"/>
    <property type="molecule type" value="Genomic_DNA"/>
</dbReference>
<reference evidence="1 2" key="1">
    <citation type="submission" date="2018-06" db="EMBL/GenBank/DDBJ databases">
        <title>Paenibacillus imtechensis sp. nov.</title>
        <authorList>
            <person name="Pinnaka A.K."/>
            <person name="Singh H."/>
            <person name="Kaur M."/>
        </authorList>
    </citation>
    <scope>NUCLEOTIDE SEQUENCE [LARGE SCALE GENOMIC DNA]</scope>
    <source>
        <strain evidence="1 2">SMB1</strain>
    </source>
</reference>
<dbReference type="OrthoDB" id="2653555at2"/>
<keyword evidence="2" id="KW-1185">Reference proteome</keyword>
<evidence type="ECO:0000313" key="1">
    <source>
        <dbReference type="EMBL" id="PZD95061.1"/>
    </source>
</evidence>
<sequence>MNRLIQFTTIFMCIMLILTGCNYRRVVQDSDYDYGSRQKGDPKMLGARMYGSTTGNPKQHDNAFVEYSSLLTREVTKLNGVRSALVMLTDKNAYVAVTVDYTAAGTLNEGGSLKQWDQSNGGTIEGVYDFDTGSPYWDNSHQVTPYNSYFTTTDHHTLSDEMKQTIAARVRGLSPRVDEVHISANMDFVNEITEYAKEAWAGRSIDPWLNQFNVLVKHQFAGGKIMPVPLRDLKQQAAGTTGP</sequence>
<name>A0A2W1LTF5_9BACL</name>
<protein>
    <submittedName>
        <fullName evidence="1">Uncharacterized protein</fullName>
    </submittedName>
</protein>
<gene>
    <name evidence="1" type="ORF">DNH61_15615</name>
</gene>
<dbReference type="RefSeq" id="WP_111147609.1">
    <property type="nucleotide sequence ID" value="NZ_QKRB01000046.1"/>
</dbReference>
<dbReference type="Proteomes" id="UP000249522">
    <property type="component" value="Unassembled WGS sequence"/>
</dbReference>
<dbReference type="InterPro" id="IPR019076">
    <property type="entry name" value="Spore_lipoprot_YhcN/YlaJ-like"/>
</dbReference>
<proteinExistence type="predicted"/>
<organism evidence="1 2">
    <name type="scientific">Paenibacillus sambharensis</name>
    <dbReference type="NCBI Taxonomy" id="1803190"/>
    <lineage>
        <taxon>Bacteria</taxon>
        <taxon>Bacillati</taxon>
        <taxon>Bacillota</taxon>
        <taxon>Bacilli</taxon>
        <taxon>Bacillales</taxon>
        <taxon>Paenibacillaceae</taxon>
        <taxon>Paenibacillus</taxon>
    </lineage>
</organism>